<dbReference type="EMBL" id="JARKHS020002860">
    <property type="protein sequence ID" value="KAK8786254.1"/>
    <property type="molecule type" value="Genomic_DNA"/>
</dbReference>
<proteinExistence type="predicted"/>
<feature type="region of interest" description="Disordered" evidence="1">
    <location>
        <begin position="283"/>
        <end position="320"/>
    </location>
</feature>
<feature type="region of interest" description="Disordered" evidence="1">
    <location>
        <begin position="126"/>
        <end position="151"/>
    </location>
</feature>
<gene>
    <name evidence="2" type="ORF">V5799_007387</name>
</gene>
<accession>A0AAQ4FG28</accession>
<evidence type="ECO:0000313" key="3">
    <source>
        <dbReference type="Proteomes" id="UP001321473"/>
    </source>
</evidence>
<sequence>MIPKVHFMSYTCSPGVTPALSVVQVMVVLGAYIDGFWSPWHDMAVVWLRLAQGFLFPLVLCVTDRHHWTALKKALQRRSASADFTGADDNRYRLYPGDTKSYIKHLGPVAPIGIVTNYKRSSANYGRVAKTRTGRSSSSRASDRPRLPGLPPPKYLVPGIYNVDCVLDKAAYLRSCAVQLQHQQHLQQQHLQQQQGSDSPGPLKKRPLEDAGSCCSIDSAIKVHIPAVDYDSERTRPDDGDRRQVAILQEELPAWMQSQEEDHIYATLSDTLSLRSTVAGESCATLSAPEEESDSDDAGSFTTDANDDFEFHDTRPCGGEVRMRPSNASDVAYAAYGVVQHQSESGGYGRIQKPVDPPPYQEPCNIAGSRNASYSMNDLDLIDKMEDGDDHADDGFRAPWRQPRSESLMSLYNPPAEQEPQIADDVLAKDPGVASDPYSLGQKVMEAIMKNGRSSFVIRRNYVRKAKKRIGLKKHKLVFDCEGVDDGFTAVRRFPFQQHRLGGINAIRRIGSPTSQWHVPVGPAGRLTVISEFI</sequence>
<comment type="caution">
    <text evidence="2">The sequence shown here is derived from an EMBL/GenBank/DDBJ whole genome shotgun (WGS) entry which is preliminary data.</text>
</comment>
<organism evidence="2 3">
    <name type="scientific">Amblyomma americanum</name>
    <name type="common">Lone star tick</name>
    <dbReference type="NCBI Taxonomy" id="6943"/>
    <lineage>
        <taxon>Eukaryota</taxon>
        <taxon>Metazoa</taxon>
        <taxon>Ecdysozoa</taxon>
        <taxon>Arthropoda</taxon>
        <taxon>Chelicerata</taxon>
        <taxon>Arachnida</taxon>
        <taxon>Acari</taxon>
        <taxon>Parasitiformes</taxon>
        <taxon>Ixodida</taxon>
        <taxon>Ixodoidea</taxon>
        <taxon>Ixodidae</taxon>
        <taxon>Amblyomminae</taxon>
        <taxon>Amblyomma</taxon>
    </lineage>
</organism>
<evidence type="ECO:0000313" key="2">
    <source>
        <dbReference type="EMBL" id="KAK8786254.1"/>
    </source>
</evidence>
<feature type="region of interest" description="Disordered" evidence="1">
    <location>
        <begin position="188"/>
        <end position="211"/>
    </location>
</feature>
<dbReference type="Proteomes" id="UP001321473">
    <property type="component" value="Unassembled WGS sequence"/>
</dbReference>
<evidence type="ECO:0000256" key="1">
    <source>
        <dbReference type="SAM" id="MobiDB-lite"/>
    </source>
</evidence>
<name>A0AAQ4FG28_AMBAM</name>
<dbReference type="AlphaFoldDB" id="A0AAQ4FG28"/>
<reference evidence="2 3" key="1">
    <citation type="journal article" date="2023" name="Arcadia Sci">
        <title>De novo assembly of a long-read Amblyomma americanum tick genome.</title>
        <authorList>
            <person name="Chou S."/>
            <person name="Poskanzer K.E."/>
            <person name="Rollins M."/>
            <person name="Thuy-Boun P.S."/>
        </authorList>
    </citation>
    <scope>NUCLEOTIDE SEQUENCE [LARGE SCALE GENOMIC DNA]</scope>
    <source>
        <strain evidence="2">F_SG_1</strain>
        <tissue evidence="2">Salivary glands</tissue>
    </source>
</reference>
<keyword evidence="3" id="KW-1185">Reference proteome</keyword>
<protein>
    <submittedName>
        <fullName evidence="2">Uncharacterized protein</fullName>
    </submittedName>
</protein>